<evidence type="ECO:0000313" key="2">
    <source>
        <dbReference type="EMBL" id="PKI59697.1"/>
    </source>
</evidence>
<feature type="compositionally biased region" description="Basic and acidic residues" evidence="1">
    <location>
        <begin position="13"/>
        <end position="27"/>
    </location>
</feature>
<evidence type="ECO:0000313" key="3">
    <source>
        <dbReference type="Proteomes" id="UP000233551"/>
    </source>
</evidence>
<dbReference type="EMBL" id="PGOL01001241">
    <property type="protein sequence ID" value="PKI59697.1"/>
    <property type="molecule type" value="Genomic_DNA"/>
</dbReference>
<keyword evidence="3" id="KW-1185">Reference proteome</keyword>
<comment type="caution">
    <text evidence="2">The sequence shown here is derived from an EMBL/GenBank/DDBJ whole genome shotgun (WGS) entry which is preliminary data.</text>
</comment>
<accession>A0A2I0JTQ0</accession>
<protein>
    <submittedName>
        <fullName evidence="2">Uncharacterized protein</fullName>
    </submittedName>
</protein>
<name>A0A2I0JTQ0_PUNGR</name>
<evidence type="ECO:0000256" key="1">
    <source>
        <dbReference type="SAM" id="MobiDB-lite"/>
    </source>
</evidence>
<dbReference type="Proteomes" id="UP000233551">
    <property type="component" value="Unassembled WGS sequence"/>
</dbReference>
<gene>
    <name evidence="2" type="ORF">CRG98_019873</name>
</gene>
<proteinExistence type="predicted"/>
<organism evidence="2 3">
    <name type="scientific">Punica granatum</name>
    <name type="common">Pomegranate</name>
    <dbReference type="NCBI Taxonomy" id="22663"/>
    <lineage>
        <taxon>Eukaryota</taxon>
        <taxon>Viridiplantae</taxon>
        <taxon>Streptophyta</taxon>
        <taxon>Embryophyta</taxon>
        <taxon>Tracheophyta</taxon>
        <taxon>Spermatophyta</taxon>
        <taxon>Magnoliopsida</taxon>
        <taxon>eudicotyledons</taxon>
        <taxon>Gunneridae</taxon>
        <taxon>Pentapetalae</taxon>
        <taxon>rosids</taxon>
        <taxon>malvids</taxon>
        <taxon>Myrtales</taxon>
        <taxon>Lythraceae</taxon>
        <taxon>Punica</taxon>
    </lineage>
</organism>
<feature type="region of interest" description="Disordered" evidence="1">
    <location>
        <begin position="1"/>
        <end position="73"/>
    </location>
</feature>
<dbReference type="AlphaFoldDB" id="A0A2I0JTQ0"/>
<sequence>MREKLENSGNDLNRGKEAILDPEESRKPSVTSPRGVQTDRRLGALARAEAQASGRLGAEARGRTRGMRTSAQERGCACWSADVHWSIRRSTGVHASG</sequence>
<reference evidence="2 3" key="1">
    <citation type="submission" date="2017-11" db="EMBL/GenBank/DDBJ databases">
        <title>De-novo sequencing of pomegranate (Punica granatum L.) genome.</title>
        <authorList>
            <person name="Akparov Z."/>
            <person name="Amiraslanov A."/>
            <person name="Hajiyeva S."/>
            <person name="Abbasov M."/>
            <person name="Kaur K."/>
            <person name="Hamwieh A."/>
            <person name="Solovyev V."/>
            <person name="Salamov A."/>
            <person name="Braich B."/>
            <person name="Kosarev P."/>
            <person name="Mahmoud A."/>
            <person name="Hajiyev E."/>
            <person name="Babayeva S."/>
            <person name="Izzatullayeva V."/>
            <person name="Mammadov A."/>
            <person name="Mammadov A."/>
            <person name="Sharifova S."/>
            <person name="Ojaghi J."/>
            <person name="Eynullazada K."/>
            <person name="Bayramov B."/>
            <person name="Abdulazimova A."/>
            <person name="Shahmuradov I."/>
        </authorList>
    </citation>
    <scope>NUCLEOTIDE SEQUENCE [LARGE SCALE GENOMIC DNA]</scope>
    <source>
        <strain evidence="3">cv. AG2017</strain>
        <tissue evidence="2">Leaf</tissue>
    </source>
</reference>